<gene>
    <name evidence="1" type="ORF">NSJP_1230</name>
</gene>
<dbReference type="KEGG" id="nja:NSJP_1230"/>
<proteinExistence type="predicted"/>
<dbReference type="EMBL" id="LT828648">
    <property type="protein sequence ID" value="SLM47402.1"/>
    <property type="molecule type" value="Genomic_DNA"/>
</dbReference>
<dbReference type="AlphaFoldDB" id="A0A1W1I331"/>
<keyword evidence="2" id="KW-1185">Reference proteome</keyword>
<reference evidence="1 2" key="1">
    <citation type="submission" date="2017-03" db="EMBL/GenBank/DDBJ databases">
        <authorList>
            <person name="Afonso C.L."/>
            <person name="Miller P.J."/>
            <person name="Scott M.A."/>
            <person name="Spackman E."/>
            <person name="Goraichik I."/>
            <person name="Dimitrov K.M."/>
            <person name="Suarez D.L."/>
            <person name="Swayne D.E."/>
        </authorList>
    </citation>
    <scope>NUCLEOTIDE SEQUENCE [LARGE SCALE GENOMIC DNA]</scope>
    <source>
        <strain evidence="1">Genome sequencing of Nitrospira japonica strain NJ11</strain>
    </source>
</reference>
<sequence length="81" mass="9296">MLHVVLESPFQLTYNRSRYKVTMPFTVHPFLRMPLCSPWTIKSKTLRASPWSGMSGRWTDDSLRFAASSWVGLLAHGAWTP</sequence>
<evidence type="ECO:0000313" key="2">
    <source>
        <dbReference type="Proteomes" id="UP000192042"/>
    </source>
</evidence>
<name>A0A1W1I331_9BACT</name>
<organism evidence="1 2">
    <name type="scientific">Nitrospira japonica</name>
    <dbReference type="NCBI Taxonomy" id="1325564"/>
    <lineage>
        <taxon>Bacteria</taxon>
        <taxon>Pseudomonadati</taxon>
        <taxon>Nitrospirota</taxon>
        <taxon>Nitrospiria</taxon>
        <taxon>Nitrospirales</taxon>
        <taxon>Nitrospiraceae</taxon>
        <taxon>Nitrospira</taxon>
    </lineage>
</organism>
<protein>
    <submittedName>
        <fullName evidence="1">Uncharacterized protein</fullName>
    </submittedName>
</protein>
<accession>A0A1W1I331</accession>
<evidence type="ECO:0000313" key="1">
    <source>
        <dbReference type="EMBL" id="SLM47402.1"/>
    </source>
</evidence>
<dbReference type="Proteomes" id="UP000192042">
    <property type="component" value="Chromosome I"/>
</dbReference>